<accession>A0A3G9JI33</accession>
<dbReference type="InterPro" id="IPR052901">
    <property type="entry name" value="Bact_TGase-like"/>
</dbReference>
<dbReference type="Proteomes" id="UP000275368">
    <property type="component" value="Chromosome"/>
</dbReference>
<proteinExistence type="predicted"/>
<dbReference type="SUPFAM" id="SSF54001">
    <property type="entry name" value="Cysteine proteinases"/>
    <property type="match status" value="1"/>
</dbReference>
<protein>
    <submittedName>
        <fullName evidence="1">Uncharacterized protein</fullName>
    </submittedName>
</protein>
<keyword evidence="2" id="KW-1185">Reference proteome</keyword>
<dbReference type="Pfam" id="PF01841">
    <property type="entry name" value="Transglut_core"/>
    <property type="match status" value="1"/>
</dbReference>
<dbReference type="EMBL" id="AP019308">
    <property type="protein sequence ID" value="BBH22669.1"/>
    <property type="molecule type" value="Genomic_DNA"/>
</dbReference>
<organism evidence="1 2">
    <name type="scientific">Paenibacillus baekrokdamisoli</name>
    <dbReference type="NCBI Taxonomy" id="1712516"/>
    <lineage>
        <taxon>Bacteria</taxon>
        <taxon>Bacillati</taxon>
        <taxon>Bacillota</taxon>
        <taxon>Bacilli</taxon>
        <taxon>Bacillales</taxon>
        <taxon>Paenibacillaceae</taxon>
        <taxon>Paenibacillus</taxon>
    </lineage>
</organism>
<gene>
    <name evidence="1" type="ORF">Back11_40140</name>
</gene>
<evidence type="ECO:0000313" key="1">
    <source>
        <dbReference type="EMBL" id="BBH22669.1"/>
    </source>
</evidence>
<sequence length="907" mass="95887">MSVPQLANGTKPSNREMEKASLSFFNLSSRRLITSLLLFGLIIEWVLPLSHLEAYTELYRIGPVIMAVGLFLGIGVFVPPMLISFLLNSVVCLGTVMLLFNIQYTSNYEAFMGLVQALKSDMLRVMEGQLQLSGETRTLLLIAGLGMMALAVQSLMWLRQWGLGLTALTAVYLLVLYGFFGMDVFPGLLRTCAEGLLLSALLTVPRMERLSGIKIVHVRKVAGRNPTLAGWAMSWWSGAAWLSVIIVAVGIGAAWGKTAASEPAPWAADAVNWGKLHLTKERMTAVIQGKSLEAMTAEKALGSEGLTGYGFDDRVLGAPISPSSTVLFTVQSATAAYLRGESKSSYNGHGWEQENSQLEERTIGGLSGNPAIAARDLVGTGGFGTAIAVKNKGNSLEQSEHVLAGIVGSMGSFDEKESSGIGVHTKVTGQVVVSEPEVFQQTVSVAYPTAGWPLLTAGPDSQIVALQSVDGTADHLYRQDKLTHALYPATDKERIIQYTVSTVQPNLSAAFLKKEKDANEPASPELEAILQVDTKLPEGLPARIGALASQIIDQAGASAGRYDKAKAIETYLRTHYTYTMKNTSIPTAGTDFVDDFLFEQKQGYCVHFASAMAVMLRTQGIPARYVKGFAPGEAAASLTGAGEAKTQMYTVRASDAHAWVEVYIPGSGWVAFEPTPGLAAPSSAAGAVGGAASAGNSADAAQQDLAAAAGHSAAGAAGEAAGVRRLAGRAAVQLQAAATRAADAAERGAHALAQAARSAASARPWAMAALAAGATGAAGLIAAAWRRRERDAFAGALHKYGSALTAGRHLAARGQFLALADACWRELYTRCGAKLPQSTAREYTAALVLPPQTAQLITQLVRWDEQARYGAEWLELPTQLELADLLSAVRSLPPTKQPRSAGVVQTV</sequence>
<dbReference type="PANTHER" id="PTHR42736:SF1">
    <property type="entry name" value="PROTEIN-GLUTAMINE GAMMA-GLUTAMYLTRANSFERASE"/>
    <property type="match status" value="1"/>
</dbReference>
<evidence type="ECO:0000313" key="2">
    <source>
        <dbReference type="Proteomes" id="UP000275368"/>
    </source>
</evidence>
<reference evidence="1 2" key="1">
    <citation type="submission" date="2018-11" db="EMBL/GenBank/DDBJ databases">
        <title>Complete genome sequence of Paenibacillus baekrokdamisoli strain KCTC 33723.</title>
        <authorList>
            <person name="Kang S.W."/>
            <person name="Lee K.C."/>
            <person name="Kim K.K."/>
            <person name="Kim J.S."/>
            <person name="Kim D.S."/>
            <person name="Ko S.H."/>
            <person name="Yang S.H."/>
            <person name="Lee J.S."/>
        </authorList>
    </citation>
    <scope>NUCLEOTIDE SEQUENCE [LARGE SCALE GENOMIC DNA]</scope>
    <source>
        <strain evidence="1 2">KCTC 33723</strain>
    </source>
</reference>
<dbReference type="InterPro" id="IPR002931">
    <property type="entry name" value="Transglutaminase-like"/>
</dbReference>
<dbReference type="KEGG" id="pbk:Back11_40140"/>
<dbReference type="SMART" id="SM00460">
    <property type="entry name" value="TGc"/>
    <property type="match status" value="1"/>
</dbReference>
<dbReference type="PANTHER" id="PTHR42736">
    <property type="entry name" value="PROTEIN-GLUTAMINE GAMMA-GLUTAMYLTRANSFERASE"/>
    <property type="match status" value="1"/>
</dbReference>
<name>A0A3G9JI33_9BACL</name>
<dbReference type="RefSeq" id="WP_232015869.1">
    <property type="nucleotide sequence ID" value="NZ_AP019308.1"/>
</dbReference>
<dbReference type="Gene3D" id="3.10.620.30">
    <property type="match status" value="1"/>
</dbReference>
<dbReference type="InterPro" id="IPR038765">
    <property type="entry name" value="Papain-like_cys_pep_sf"/>
</dbReference>
<dbReference type="AlphaFoldDB" id="A0A3G9JI33"/>